<evidence type="ECO:0000256" key="1">
    <source>
        <dbReference type="ARBA" id="ARBA00001298"/>
    </source>
</evidence>
<evidence type="ECO:0000256" key="7">
    <source>
        <dbReference type="ARBA" id="ARBA00033311"/>
    </source>
</evidence>
<feature type="region of interest" description="Disordered" evidence="10">
    <location>
        <begin position="1"/>
        <end position="45"/>
    </location>
</feature>
<dbReference type="EMBL" id="JAEKFT010000010">
    <property type="protein sequence ID" value="MBT0961715.1"/>
    <property type="molecule type" value="Genomic_DNA"/>
</dbReference>
<name>A0A944D8D9_DENI1</name>
<dbReference type="InterPro" id="IPR011051">
    <property type="entry name" value="RmlC_Cupin_sf"/>
</dbReference>
<evidence type="ECO:0000313" key="12">
    <source>
        <dbReference type="Proteomes" id="UP000694660"/>
    </source>
</evidence>
<protein>
    <recommendedName>
        <fullName evidence="4">dTDP-4-dehydrorhamnose 3,5-epimerase</fullName>
        <ecNumber evidence="3">5.1.3.13</ecNumber>
    </recommendedName>
    <alternativeName>
        <fullName evidence="6">Thymidine diphospho-4-keto-rhamnose 3,5-epimerase</fullName>
    </alternativeName>
    <alternativeName>
        <fullName evidence="5">dTDP-4-keto-6-deoxyglucose 3,5-epimerase</fullName>
    </alternativeName>
    <alternativeName>
        <fullName evidence="7">dTDP-6-deoxy-D-xylo-4-hexulose 3,5-epimerase</fullName>
    </alternativeName>
</protein>
<dbReference type="AlphaFoldDB" id="A0A944D8D9"/>
<dbReference type="Pfam" id="PF00908">
    <property type="entry name" value="dTDP_sugar_isom"/>
    <property type="match status" value="1"/>
</dbReference>
<feature type="active site" description="Proton donor" evidence="8">
    <location>
        <position position="186"/>
    </location>
</feature>
<comment type="catalytic activity">
    <reaction evidence="1">
        <text>dTDP-4-dehydro-6-deoxy-alpha-D-glucose = dTDP-4-dehydro-beta-L-rhamnose</text>
        <dbReference type="Rhea" id="RHEA:16969"/>
        <dbReference type="ChEBI" id="CHEBI:57649"/>
        <dbReference type="ChEBI" id="CHEBI:62830"/>
        <dbReference type="EC" id="5.1.3.13"/>
    </reaction>
</comment>
<organism evidence="11 12">
    <name type="scientific">Denitromonas iodatirespirans</name>
    <dbReference type="NCBI Taxonomy" id="2795389"/>
    <lineage>
        <taxon>Bacteria</taxon>
        <taxon>Pseudomonadati</taxon>
        <taxon>Pseudomonadota</taxon>
        <taxon>Betaproteobacteria</taxon>
        <taxon>Rhodocyclales</taxon>
        <taxon>Zoogloeaceae</taxon>
        <taxon>Denitromonas</taxon>
    </lineage>
</organism>
<accession>A0A944D8D9</accession>
<comment type="function">
    <text evidence="2">Catalyzes the epimerization of the C3' and C5'positions of dTDP-6-deoxy-D-xylo-4-hexulose, forming dTDP-6-deoxy-L-lyxo-4-hexulose.</text>
</comment>
<evidence type="ECO:0000256" key="8">
    <source>
        <dbReference type="PIRSR" id="PIRSR600888-1"/>
    </source>
</evidence>
<reference evidence="12" key="1">
    <citation type="journal article" date="2022" name="ISME J.">
        <title>Genetic and phylogenetic analysis of dissimilatory iodate-reducing bacteria identifies potential niches across the world's oceans.</title>
        <authorList>
            <person name="Reyes-Umana V."/>
            <person name="Henning Z."/>
            <person name="Lee K."/>
            <person name="Barnum T.P."/>
            <person name="Coates J.D."/>
        </authorList>
    </citation>
    <scope>NUCLEOTIDE SEQUENCE [LARGE SCALE GENOMIC DNA]</scope>
    <source>
        <strain evidence="12">IR12</strain>
    </source>
</reference>
<evidence type="ECO:0000256" key="2">
    <source>
        <dbReference type="ARBA" id="ARBA00001997"/>
    </source>
</evidence>
<dbReference type="SUPFAM" id="SSF51182">
    <property type="entry name" value="RmlC-like cupins"/>
    <property type="match status" value="1"/>
</dbReference>
<dbReference type="InterPro" id="IPR014710">
    <property type="entry name" value="RmlC-like_jellyroll"/>
</dbReference>
<dbReference type="GO" id="GO:0008830">
    <property type="term" value="F:dTDP-4-dehydrorhamnose 3,5-epimerase activity"/>
    <property type="evidence" value="ECO:0007669"/>
    <property type="project" value="UniProtKB-EC"/>
</dbReference>
<evidence type="ECO:0000313" key="11">
    <source>
        <dbReference type="EMBL" id="MBT0961715.1"/>
    </source>
</evidence>
<dbReference type="GO" id="GO:0019305">
    <property type="term" value="P:dTDP-rhamnose biosynthetic process"/>
    <property type="evidence" value="ECO:0007669"/>
    <property type="project" value="TreeGrafter"/>
</dbReference>
<proteinExistence type="predicted"/>
<evidence type="ECO:0000256" key="4">
    <source>
        <dbReference type="ARBA" id="ARBA00019595"/>
    </source>
</evidence>
<keyword evidence="12" id="KW-1185">Reference proteome</keyword>
<feature type="active site" description="Proton acceptor" evidence="8">
    <location>
        <position position="116"/>
    </location>
</feature>
<evidence type="ECO:0000256" key="6">
    <source>
        <dbReference type="ARBA" id="ARBA00031424"/>
    </source>
</evidence>
<evidence type="ECO:0000256" key="10">
    <source>
        <dbReference type="SAM" id="MobiDB-lite"/>
    </source>
</evidence>
<dbReference type="CDD" id="cd00438">
    <property type="entry name" value="cupin_RmlC"/>
    <property type="match status" value="1"/>
</dbReference>
<dbReference type="PANTHER" id="PTHR21047">
    <property type="entry name" value="DTDP-6-DEOXY-D-GLUCOSE-3,5 EPIMERASE"/>
    <property type="match status" value="1"/>
</dbReference>
<evidence type="ECO:0000256" key="5">
    <source>
        <dbReference type="ARBA" id="ARBA00029758"/>
    </source>
</evidence>
<evidence type="ECO:0000256" key="3">
    <source>
        <dbReference type="ARBA" id="ARBA00012098"/>
    </source>
</evidence>
<feature type="site" description="Participates in a stacking interaction with the thymidine ring of dTDP-4-oxo-6-deoxyglucose" evidence="9">
    <location>
        <position position="192"/>
    </location>
</feature>
<gene>
    <name evidence="11" type="ORF">I8J34_11090</name>
</gene>
<evidence type="ECO:0000256" key="9">
    <source>
        <dbReference type="PIRSR" id="PIRSR600888-3"/>
    </source>
</evidence>
<dbReference type="Proteomes" id="UP000694660">
    <property type="component" value="Unassembled WGS sequence"/>
</dbReference>
<comment type="caution">
    <text evidence="11">The sequence shown here is derived from an EMBL/GenBank/DDBJ whole genome shotgun (WGS) entry which is preliminary data.</text>
</comment>
<dbReference type="InterPro" id="IPR000888">
    <property type="entry name" value="RmlC-like"/>
</dbReference>
<dbReference type="PANTHER" id="PTHR21047:SF2">
    <property type="entry name" value="THYMIDINE DIPHOSPHO-4-KETO-RHAMNOSE 3,5-EPIMERASE"/>
    <property type="match status" value="1"/>
</dbReference>
<dbReference type="GO" id="GO:0000271">
    <property type="term" value="P:polysaccharide biosynthetic process"/>
    <property type="evidence" value="ECO:0007669"/>
    <property type="project" value="TreeGrafter"/>
</dbReference>
<dbReference type="EC" id="5.1.3.13" evidence="3"/>
<dbReference type="GO" id="GO:0005829">
    <property type="term" value="C:cytosol"/>
    <property type="evidence" value="ECO:0007669"/>
    <property type="project" value="TreeGrafter"/>
</dbReference>
<dbReference type="Gene3D" id="2.60.120.10">
    <property type="entry name" value="Jelly Rolls"/>
    <property type="match status" value="1"/>
</dbReference>
<sequence>MPPPSAWRRSPRRKPPSPRSGVRHERAPPPKRTSRQRQEGHSVNRPDAWVADGRFLVEDTPLPGLQRIRRKPLADARGSLERLYCASLFAACGIDTPIAQINRTCTRAAGTVRGLHFQHPPHAEVKFVQCLRGEVFDVAVDLRAGSPTFLHWHAERLSQDNATGLLIPEGFAHGLQTLADDTELLYLHTAPYTPQAEGGLDALDPRLAIDWPLPVGERSERDRSLPRLRPDFTGLIP</sequence>